<dbReference type="EMBL" id="CAJOAY010007427">
    <property type="protein sequence ID" value="CAF4166181.1"/>
    <property type="molecule type" value="Genomic_DNA"/>
</dbReference>
<reference evidence="1" key="1">
    <citation type="submission" date="2021-02" db="EMBL/GenBank/DDBJ databases">
        <authorList>
            <person name="Nowell W R."/>
        </authorList>
    </citation>
    <scope>NUCLEOTIDE SEQUENCE</scope>
</reference>
<evidence type="ECO:0000313" key="1">
    <source>
        <dbReference type="EMBL" id="CAF4166181.1"/>
    </source>
</evidence>
<sequence>YGTIVTDDGETPVINDTISCIDFHVNYCGPYPVLYLF</sequence>
<dbReference type="AlphaFoldDB" id="A0A819YZ72"/>
<organism evidence="1 2">
    <name type="scientific">Adineta steineri</name>
    <dbReference type="NCBI Taxonomy" id="433720"/>
    <lineage>
        <taxon>Eukaryota</taxon>
        <taxon>Metazoa</taxon>
        <taxon>Spiralia</taxon>
        <taxon>Gnathifera</taxon>
        <taxon>Rotifera</taxon>
        <taxon>Eurotatoria</taxon>
        <taxon>Bdelloidea</taxon>
        <taxon>Adinetida</taxon>
        <taxon>Adinetidae</taxon>
        <taxon>Adineta</taxon>
    </lineage>
</organism>
<comment type="caution">
    <text evidence="1">The sequence shown here is derived from an EMBL/GenBank/DDBJ whole genome shotgun (WGS) entry which is preliminary data.</text>
</comment>
<dbReference type="Proteomes" id="UP000663881">
    <property type="component" value="Unassembled WGS sequence"/>
</dbReference>
<evidence type="ECO:0000313" key="2">
    <source>
        <dbReference type="Proteomes" id="UP000663881"/>
    </source>
</evidence>
<protein>
    <submittedName>
        <fullName evidence="1">Uncharacterized protein</fullName>
    </submittedName>
</protein>
<feature type="non-terminal residue" evidence="1">
    <location>
        <position position="1"/>
    </location>
</feature>
<accession>A0A819YZ72</accession>
<gene>
    <name evidence="1" type="ORF">OKA104_LOCUS39064</name>
</gene>
<proteinExistence type="predicted"/>
<name>A0A819YZ72_9BILA</name>